<dbReference type="InterPro" id="IPR043129">
    <property type="entry name" value="ATPase_NBD"/>
</dbReference>
<reference evidence="2 3" key="1">
    <citation type="submission" date="2023-08" db="EMBL/GenBank/DDBJ databases">
        <title>Microbacterium sp. nov., isolated from a waste landfill.</title>
        <authorList>
            <person name="Wen W."/>
        </authorList>
    </citation>
    <scope>NUCLEOTIDE SEQUENCE [LARGE SCALE GENOMIC DNA]</scope>
    <source>
        <strain evidence="2 3">ASV81</strain>
    </source>
</reference>
<name>A0ABU0XKK6_9MICO</name>
<comment type="similarity">
    <text evidence="1">Belongs to the ROK (NagC/XylR) family.</text>
</comment>
<dbReference type="PANTHER" id="PTHR18964">
    <property type="entry name" value="ROK (REPRESSOR, ORF, KINASE) FAMILY"/>
    <property type="match status" value="1"/>
</dbReference>
<gene>
    <name evidence="2" type="ORF">RBR11_14440</name>
</gene>
<proteinExistence type="inferred from homology"/>
<dbReference type="InterPro" id="IPR036388">
    <property type="entry name" value="WH-like_DNA-bd_sf"/>
</dbReference>
<dbReference type="Pfam" id="PF00480">
    <property type="entry name" value="ROK"/>
    <property type="match status" value="2"/>
</dbReference>
<comment type="caution">
    <text evidence="2">The sequence shown here is derived from an EMBL/GenBank/DDBJ whole genome shotgun (WGS) entry which is preliminary data.</text>
</comment>
<accession>A0ABU0XKK6</accession>
<dbReference type="SUPFAM" id="SSF53067">
    <property type="entry name" value="Actin-like ATPase domain"/>
    <property type="match status" value="1"/>
</dbReference>
<sequence>MTTAPSSIVARSALQLRDSGPATVTDLTVMLGLSRTSVENAMAALSDAGLIFEVPAASGRGAGRPARRFAFHATAGVVVGVDIGVASVRVLVADLAGAVIAQRTFPGVSAEQDGASKLAAVIADANRTLSAAGIPVSRVKAIGVALPGIVDDLGRVTASVVIPEWSGIDIGSHLRQAFGCPVAVDNGVRLAAVAEHHLGVAQLVDDVLYLSVGNRIAMGLLLGGRPRRGIHNAAGDIGRHAFRGLGSETGQIRWRTGETAAEVFERARGGDAEAIDELDRFVTELAHGIATLVMTVDPAMIVIGGGLSAAHGQLLDPLRERLAEHIALPFTVPIAEARMGAEAAAHGALVHAFRRHASAVYGIEGLPVPSITPLPHDGPGLPADPLLLEERQ</sequence>
<dbReference type="CDD" id="cd23763">
    <property type="entry name" value="ASKHA_ATPase_ROK"/>
    <property type="match status" value="1"/>
</dbReference>
<organism evidence="2 3">
    <name type="scientific">Microbacterium capsulatum</name>
    <dbReference type="NCBI Taxonomy" id="3041921"/>
    <lineage>
        <taxon>Bacteria</taxon>
        <taxon>Bacillati</taxon>
        <taxon>Actinomycetota</taxon>
        <taxon>Actinomycetes</taxon>
        <taxon>Micrococcales</taxon>
        <taxon>Microbacteriaceae</taxon>
        <taxon>Microbacterium</taxon>
    </lineage>
</organism>
<dbReference type="InterPro" id="IPR036390">
    <property type="entry name" value="WH_DNA-bd_sf"/>
</dbReference>
<dbReference type="Proteomes" id="UP001230289">
    <property type="component" value="Unassembled WGS sequence"/>
</dbReference>
<evidence type="ECO:0000313" key="3">
    <source>
        <dbReference type="Proteomes" id="UP001230289"/>
    </source>
</evidence>
<keyword evidence="3" id="KW-1185">Reference proteome</keyword>
<dbReference type="PANTHER" id="PTHR18964:SF149">
    <property type="entry name" value="BIFUNCTIONAL UDP-N-ACETYLGLUCOSAMINE 2-EPIMERASE_N-ACETYLMANNOSAMINE KINASE"/>
    <property type="match status" value="1"/>
</dbReference>
<evidence type="ECO:0000313" key="2">
    <source>
        <dbReference type="EMBL" id="MDQ4215118.1"/>
    </source>
</evidence>
<protein>
    <submittedName>
        <fullName evidence="2">ROK family protein</fullName>
    </submittedName>
</protein>
<dbReference type="Gene3D" id="3.30.420.40">
    <property type="match status" value="3"/>
</dbReference>
<dbReference type="Gene3D" id="1.10.10.10">
    <property type="entry name" value="Winged helix-like DNA-binding domain superfamily/Winged helix DNA-binding domain"/>
    <property type="match status" value="1"/>
</dbReference>
<dbReference type="EMBL" id="JAVFCB010000008">
    <property type="protein sequence ID" value="MDQ4215118.1"/>
    <property type="molecule type" value="Genomic_DNA"/>
</dbReference>
<dbReference type="InterPro" id="IPR000600">
    <property type="entry name" value="ROK"/>
</dbReference>
<dbReference type="RefSeq" id="WP_308490070.1">
    <property type="nucleotide sequence ID" value="NZ_JAVFCB010000008.1"/>
</dbReference>
<dbReference type="SUPFAM" id="SSF46785">
    <property type="entry name" value="Winged helix' DNA-binding domain"/>
    <property type="match status" value="1"/>
</dbReference>
<evidence type="ECO:0000256" key="1">
    <source>
        <dbReference type="ARBA" id="ARBA00006479"/>
    </source>
</evidence>